<keyword evidence="3" id="KW-1185">Reference proteome</keyword>
<comment type="caution">
    <text evidence="2">The sequence shown here is derived from an EMBL/GenBank/DDBJ whole genome shotgun (WGS) entry which is preliminary data.</text>
</comment>
<feature type="compositionally biased region" description="Basic and acidic residues" evidence="1">
    <location>
        <begin position="105"/>
        <end position="120"/>
    </location>
</feature>
<name>A0AA39C328_MICHY</name>
<feature type="compositionally biased region" description="Basic residues" evidence="1">
    <location>
        <begin position="140"/>
        <end position="154"/>
    </location>
</feature>
<feature type="region of interest" description="Disordered" evidence="1">
    <location>
        <begin position="226"/>
        <end position="248"/>
    </location>
</feature>
<feature type="region of interest" description="Disordered" evidence="1">
    <location>
        <begin position="98"/>
        <end position="159"/>
    </location>
</feature>
<evidence type="ECO:0000313" key="3">
    <source>
        <dbReference type="Proteomes" id="UP001168972"/>
    </source>
</evidence>
<dbReference type="Proteomes" id="UP001168972">
    <property type="component" value="Unassembled WGS sequence"/>
</dbReference>
<accession>A0AA39C328</accession>
<dbReference type="EMBL" id="JAQQBR010003450">
    <property type="protein sequence ID" value="KAK0156709.1"/>
    <property type="molecule type" value="Genomic_DNA"/>
</dbReference>
<reference evidence="2" key="1">
    <citation type="journal article" date="2023" name="bioRxiv">
        <title>Scaffold-level genome assemblies of two parasitoid biocontrol wasps reveal the parthenogenesis mechanism and an associated novel virus.</title>
        <authorList>
            <person name="Inwood S."/>
            <person name="Skelly J."/>
            <person name="Guhlin J."/>
            <person name="Harrop T."/>
            <person name="Goldson S."/>
            <person name="Dearden P."/>
        </authorList>
    </citation>
    <scope>NUCLEOTIDE SEQUENCE</scope>
    <source>
        <strain evidence="2">Lincoln</strain>
        <tissue evidence="2">Whole body</tissue>
    </source>
</reference>
<protein>
    <submittedName>
        <fullName evidence="2">Uncharacterized protein</fullName>
    </submittedName>
</protein>
<feature type="region of interest" description="Disordered" evidence="1">
    <location>
        <begin position="1"/>
        <end position="20"/>
    </location>
</feature>
<reference evidence="2" key="2">
    <citation type="submission" date="2023-03" db="EMBL/GenBank/DDBJ databases">
        <authorList>
            <person name="Inwood S.N."/>
            <person name="Skelly J.G."/>
            <person name="Guhlin J."/>
            <person name="Harrop T.W.R."/>
            <person name="Goldson S.G."/>
            <person name="Dearden P.K."/>
        </authorList>
    </citation>
    <scope>NUCLEOTIDE SEQUENCE</scope>
    <source>
        <strain evidence="2">Lincoln</strain>
        <tissue evidence="2">Whole body</tissue>
    </source>
</reference>
<sequence>ASISSSQENSIMQSNGNNVDVNTANTSNDINMILDEGTGLFVPHRGSSTVTENVIQDYSNCILDEKTGLFVECGYEMDQLYEKYSSFSLSSNQCSQEVTSQSTDDSNHISKKFDEYSGRMEKKRRKKGQGNPLKWEQNKTKRARMNGKSYHSKQRVKDKVVGLKKREKRRLKPTCDSKYCEKSDLFKCNEITKAQREELFKSFWKNYDWKERKVMINNLIQKRSVTRRTQNGDSFRRNTSVNGQFSIG</sequence>
<feature type="non-terminal residue" evidence="2">
    <location>
        <position position="1"/>
    </location>
</feature>
<dbReference type="AlphaFoldDB" id="A0AA39C328"/>
<gene>
    <name evidence="2" type="ORF">PV327_011697</name>
</gene>
<proteinExistence type="predicted"/>
<organism evidence="2 3">
    <name type="scientific">Microctonus hyperodae</name>
    <name type="common">Parasitoid wasp</name>
    <dbReference type="NCBI Taxonomy" id="165561"/>
    <lineage>
        <taxon>Eukaryota</taxon>
        <taxon>Metazoa</taxon>
        <taxon>Ecdysozoa</taxon>
        <taxon>Arthropoda</taxon>
        <taxon>Hexapoda</taxon>
        <taxon>Insecta</taxon>
        <taxon>Pterygota</taxon>
        <taxon>Neoptera</taxon>
        <taxon>Endopterygota</taxon>
        <taxon>Hymenoptera</taxon>
        <taxon>Apocrita</taxon>
        <taxon>Ichneumonoidea</taxon>
        <taxon>Braconidae</taxon>
        <taxon>Euphorinae</taxon>
        <taxon>Microctonus</taxon>
    </lineage>
</organism>
<evidence type="ECO:0000256" key="1">
    <source>
        <dbReference type="SAM" id="MobiDB-lite"/>
    </source>
</evidence>
<evidence type="ECO:0000313" key="2">
    <source>
        <dbReference type="EMBL" id="KAK0156709.1"/>
    </source>
</evidence>